<organism evidence="1 2">
    <name type="scientific">Streptomyces indicus</name>
    <dbReference type="NCBI Taxonomy" id="417292"/>
    <lineage>
        <taxon>Bacteria</taxon>
        <taxon>Bacillati</taxon>
        <taxon>Actinomycetota</taxon>
        <taxon>Actinomycetes</taxon>
        <taxon>Kitasatosporales</taxon>
        <taxon>Streptomycetaceae</taxon>
        <taxon>Streptomyces</taxon>
    </lineage>
</organism>
<name>A0A1G9IVH6_9ACTN</name>
<gene>
    <name evidence="1" type="ORF">SAMN05421806_12585</name>
</gene>
<proteinExistence type="predicted"/>
<sequence length="79" mass="8397">MSTARIIGGVTVDLNDGPVTTRYARSAHTGRPTAHLQIGPDLAICFSVATPRAARELQEAVAELTAWVERENAPKQVAA</sequence>
<dbReference type="Proteomes" id="UP000199155">
    <property type="component" value="Unassembled WGS sequence"/>
</dbReference>
<keyword evidence="2" id="KW-1185">Reference proteome</keyword>
<protein>
    <submittedName>
        <fullName evidence="1">Uncharacterized protein</fullName>
    </submittedName>
</protein>
<dbReference type="EMBL" id="FNFF01000025">
    <property type="protein sequence ID" value="SDL29055.1"/>
    <property type="molecule type" value="Genomic_DNA"/>
</dbReference>
<dbReference type="RefSeq" id="WP_093617609.1">
    <property type="nucleotide sequence ID" value="NZ_FNFF01000025.1"/>
</dbReference>
<dbReference type="AlphaFoldDB" id="A0A1G9IVH6"/>
<dbReference type="OrthoDB" id="9902753at2"/>
<evidence type="ECO:0000313" key="2">
    <source>
        <dbReference type="Proteomes" id="UP000199155"/>
    </source>
</evidence>
<reference evidence="1 2" key="1">
    <citation type="submission" date="2016-10" db="EMBL/GenBank/DDBJ databases">
        <authorList>
            <person name="de Groot N.N."/>
        </authorList>
    </citation>
    <scope>NUCLEOTIDE SEQUENCE [LARGE SCALE GENOMIC DNA]</scope>
    <source>
        <strain evidence="1 2">CGMCC 4.5727</strain>
    </source>
</reference>
<dbReference type="STRING" id="417292.SAMN05421806_12585"/>
<evidence type="ECO:0000313" key="1">
    <source>
        <dbReference type="EMBL" id="SDL29055.1"/>
    </source>
</evidence>
<accession>A0A1G9IVH6</accession>